<dbReference type="EMBL" id="JRRC01051756">
    <property type="protein sequence ID" value="KHF98773.1"/>
    <property type="molecule type" value="Genomic_DNA"/>
</dbReference>
<accession>A0A0B0MH70</accession>
<keyword evidence="2" id="KW-1185">Reference proteome</keyword>
<protein>
    <submittedName>
        <fullName evidence="1">Uncharacterized protein</fullName>
    </submittedName>
</protein>
<dbReference type="Proteomes" id="UP000032142">
    <property type="component" value="Unassembled WGS sequence"/>
</dbReference>
<proteinExistence type="predicted"/>
<gene>
    <name evidence="1" type="ORF">F383_38040</name>
</gene>
<reference evidence="2" key="1">
    <citation type="submission" date="2014-09" db="EMBL/GenBank/DDBJ databases">
        <authorList>
            <person name="Mudge J."/>
            <person name="Ramaraj T."/>
            <person name="Lindquist I.E."/>
            <person name="Bharti A.K."/>
            <person name="Sundararajan A."/>
            <person name="Cameron C.T."/>
            <person name="Woodward J.E."/>
            <person name="May G.D."/>
            <person name="Brubaker C."/>
            <person name="Broadhvest J."/>
            <person name="Wilkins T.A."/>
        </authorList>
    </citation>
    <scope>NUCLEOTIDE SEQUENCE</scope>
    <source>
        <strain evidence="2">cv. AKA8401</strain>
    </source>
</reference>
<sequence length="15" mass="1801">MHAHKFHEYVAQATM</sequence>
<name>A0A0B0MH70_GOSAR</name>
<comment type="caution">
    <text evidence="1">The sequence shown here is derived from an EMBL/GenBank/DDBJ whole genome shotgun (WGS) entry which is preliminary data.</text>
</comment>
<evidence type="ECO:0000313" key="2">
    <source>
        <dbReference type="Proteomes" id="UP000032142"/>
    </source>
</evidence>
<organism evidence="1 2">
    <name type="scientific">Gossypium arboreum</name>
    <name type="common">Tree cotton</name>
    <name type="synonym">Gossypium nanking</name>
    <dbReference type="NCBI Taxonomy" id="29729"/>
    <lineage>
        <taxon>Eukaryota</taxon>
        <taxon>Viridiplantae</taxon>
        <taxon>Streptophyta</taxon>
        <taxon>Embryophyta</taxon>
        <taxon>Tracheophyta</taxon>
        <taxon>Spermatophyta</taxon>
        <taxon>Magnoliopsida</taxon>
        <taxon>eudicotyledons</taxon>
        <taxon>Gunneridae</taxon>
        <taxon>Pentapetalae</taxon>
        <taxon>rosids</taxon>
        <taxon>malvids</taxon>
        <taxon>Malvales</taxon>
        <taxon>Malvaceae</taxon>
        <taxon>Malvoideae</taxon>
        <taxon>Gossypium</taxon>
    </lineage>
</organism>
<evidence type="ECO:0000313" key="1">
    <source>
        <dbReference type="EMBL" id="KHF98773.1"/>
    </source>
</evidence>